<protein>
    <submittedName>
        <fullName evidence="2">Uncharacterized protein</fullName>
    </submittedName>
</protein>
<sequence length="207" mass="23168">MDLFKQAKQGQPEKPVKTDNGKVRVKPESIEQDELFEMLEEMAEIQKRKKALEAKFGMIADEVKQAGKEEFSKLFEDKGVNPGSFMLEAENEDGKIAQVMFIAQDKYIKINATQSEELKTEFGEDIVTEDTQYGFSKPMLEKYGQEISEAIMNSDIPDKDKGKIITASTAYSVAKGTINKLNDYGNVEVLVEKVKPVVMLKGAEVIG</sequence>
<feature type="region of interest" description="Disordered" evidence="1">
    <location>
        <begin position="1"/>
        <end position="25"/>
    </location>
</feature>
<reference evidence="2" key="1">
    <citation type="submission" date="2021-06" db="EMBL/GenBank/DDBJ databases">
        <authorList>
            <person name="Gannon L."/>
            <person name="Redgwell R T."/>
            <person name="Michniewski S."/>
            <person name="Harrison D C."/>
            <person name="Millard A."/>
        </authorList>
    </citation>
    <scope>NUCLEOTIDE SEQUENCE</scope>
</reference>
<evidence type="ECO:0000313" key="2">
    <source>
        <dbReference type="EMBL" id="CAG7580457.1"/>
    </source>
</evidence>
<dbReference type="EMBL" id="OU342829">
    <property type="protein sequence ID" value="CAG7580457.1"/>
    <property type="molecule type" value="Genomic_DNA"/>
</dbReference>
<gene>
    <name evidence="2" type="ORF">SLAVMIC_00425</name>
</gene>
<name>A0A8D9CA04_9VIRU</name>
<accession>A0A8D9CA04</accession>
<feature type="compositionally biased region" description="Basic and acidic residues" evidence="1">
    <location>
        <begin position="14"/>
        <end position="25"/>
    </location>
</feature>
<evidence type="ECO:0000256" key="1">
    <source>
        <dbReference type="SAM" id="MobiDB-lite"/>
    </source>
</evidence>
<proteinExistence type="predicted"/>
<organism evidence="2">
    <name type="scientific">uncultured marine phage</name>
    <dbReference type="NCBI Taxonomy" id="707152"/>
    <lineage>
        <taxon>Viruses</taxon>
        <taxon>environmental samples</taxon>
    </lineage>
</organism>